<dbReference type="PANTHER" id="PTHR30480">
    <property type="entry name" value="BETA-HEXOSAMINIDASE-RELATED"/>
    <property type="match status" value="1"/>
</dbReference>
<dbReference type="InterPro" id="IPR036962">
    <property type="entry name" value="Glyco_hydro_3_N_sf"/>
</dbReference>
<dbReference type="GO" id="GO:0005975">
    <property type="term" value="P:carbohydrate metabolic process"/>
    <property type="evidence" value="ECO:0007669"/>
    <property type="project" value="InterPro"/>
</dbReference>
<dbReference type="Gene3D" id="3.20.20.300">
    <property type="entry name" value="Glycoside hydrolase, family 3, N-terminal domain"/>
    <property type="match status" value="1"/>
</dbReference>
<dbReference type="SUPFAM" id="SSF51445">
    <property type="entry name" value="(Trans)glycosidases"/>
    <property type="match status" value="1"/>
</dbReference>
<dbReference type="InterPro" id="IPR036881">
    <property type="entry name" value="Glyco_hydro_3_C_sf"/>
</dbReference>
<comment type="catalytic activity">
    <reaction evidence="1">
        <text>Hydrolysis of terminal non-reducing N-acetyl-D-hexosamine residues in N-acetyl-beta-D-hexosaminides.</text>
        <dbReference type="EC" id="3.2.1.52"/>
    </reaction>
</comment>
<evidence type="ECO:0000256" key="5">
    <source>
        <dbReference type="ARBA" id="ARBA00023295"/>
    </source>
</evidence>
<name>A0A2S2E7A0_9ALTE</name>
<sequence length="636" mass="69129">MTRSLLCTIPVNWRRASLKVTALLMMGGLSACSHKASTVQVDSELRQAVAQKIMIDIRYFCESAPAPEEPCEQGVTQLPEELAKVVSDTGLGGIILFAENIQSKSQIVRLNHELQQAGLSSNAGHPLFISVDQEGGRVVRTPPEMATTLSGNMAIGATYARHGTEFATQTGILLGKEVKAMGFNINHAPDVDVNVNPDNPVINVRAFGEDANTVAKLGLAQMNGLQSEGVLATLKHFPGHGDTSVDSHTGLPRVEHDRDTIEQVDLKPFAHAIEQGSPAMVMTAHIQYPQLDDSTLTTKDGSEVIRPATLSRAILTDLLREKMGFKGLIATDAMDMAGISHFFEPTQAVIETFKAGADLALMPVKIRHPGELHKVETLIDAVVNAVHRGELDRQEVLASAKRIVQTKQQYQLAEQARQPLSVKVAQAEAVLASAKHRQTEQALADAAITQVRNQNNALPLPDSAHQIHLIMPDKAKCVALSQHLQTYSNNAVTCTSLRSYNATDAIRAIRLADSVVMANISPRQSAVERGGMDNLTQTRLQALNYNDQQKILPELIQIAKDKGKPVTFISLRAPYDIERIADQADAVLASFAYNVYFKQDQQGRLLAMSPIFDALARTLLGQLEPQGQLPVTLGNH</sequence>
<organism evidence="9 10">
    <name type="scientific">Saliniradius amylolyticus</name>
    <dbReference type="NCBI Taxonomy" id="2183582"/>
    <lineage>
        <taxon>Bacteria</taxon>
        <taxon>Pseudomonadati</taxon>
        <taxon>Pseudomonadota</taxon>
        <taxon>Gammaproteobacteria</taxon>
        <taxon>Alteromonadales</taxon>
        <taxon>Alteromonadaceae</taxon>
        <taxon>Saliniradius</taxon>
    </lineage>
</organism>
<dbReference type="AlphaFoldDB" id="A0A2S2E7A0"/>
<evidence type="ECO:0000259" key="7">
    <source>
        <dbReference type="Pfam" id="PF00933"/>
    </source>
</evidence>
<protein>
    <recommendedName>
        <fullName evidence="3">beta-N-acetylhexosaminidase</fullName>
        <ecNumber evidence="3">3.2.1.52</ecNumber>
    </recommendedName>
</protein>
<reference evidence="9 10" key="1">
    <citation type="submission" date="2018-05" db="EMBL/GenBank/DDBJ databases">
        <title>Salinimonas sp. HMF8227 Genome sequencing and assembly.</title>
        <authorList>
            <person name="Kang H."/>
            <person name="Kang J."/>
            <person name="Cha I."/>
            <person name="Kim H."/>
            <person name="Joh K."/>
        </authorList>
    </citation>
    <scope>NUCLEOTIDE SEQUENCE [LARGE SCALE GENOMIC DNA]</scope>
    <source>
        <strain evidence="9 10">HMF8227</strain>
    </source>
</reference>
<dbReference type="PANTHER" id="PTHR30480:SF13">
    <property type="entry name" value="BETA-HEXOSAMINIDASE"/>
    <property type="match status" value="1"/>
</dbReference>
<evidence type="ECO:0000259" key="8">
    <source>
        <dbReference type="Pfam" id="PF01915"/>
    </source>
</evidence>
<dbReference type="GO" id="GO:0004563">
    <property type="term" value="F:beta-N-acetylhexosaminidase activity"/>
    <property type="evidence" value="ECO:0007669"/>
    <property type="project" value="UniProtKB-EC"/>
</dbReference>
<evidence type="ECO:0000256" key="6">
    <source>
        <dbReference type="SAM" id="SignalP"/>
    </source>
</evidence>
<dbReference type="EC" id="3.2.1.52" evidence="3"/>
<dbReference type="SUPFAM" id="SSF52279">
    <property type="entry name" value="Beta-D-glucan exohydrolase, C-terminal domain"/>
    <property type="match status" value="1"/>
</dbReference>
<dbReference type="Pfam" id="PF00933">
    <property type="entry name" value="Glyco_hydro_3"/>
    <property type="match status" value="1"/>
</dbReference>
<feature type="domain" description="Glycoside hydrolase family 3 C-terminal" evidence="8">
    <location>
        <begin position="452"/>
        <end position="633"/>
    </location>
</feature>
<dbReference type="InterPro" id="IPR002772">
    <property type="entry name" value="Glyco_hydro_3_C"/>
</dbReference>
<proteinExistence type="inferred from homology"/>
<evidence type="ECO:0000256" key="1">
    <source>
        <dbReference type="ARBA" id="ARBA00001231"/>
    </source>
</evidence>
<evidence type="ECO:0000313" key="9">
    <source>
        <dbReference type="EMBL" id="AWL13110.1"/>
    </source>
</evidence>
<evidence type="ECO:0000256" key="2">
    <source>
        <dbReference type="ARBA" id="ARBA00005336"/>
    </source>
</evidence>
<keyword evidence="6" id="KW-0732">Signal</keyword>
<keyword evidence="4 9" id="KW-0378">Hydrolase</keyword>
<dbReference type="KEGG" id="salh:HMF8227_02658"/>
<dbReference type="InterPro" id="IPR050226">
    <property type="entry name" value="NagZ_Beta-hexosaminidase"/>
</dbReference>
<feature type="chain" id="PRO_5015720314" description="beta-N-acetylhexosaminidase" evidence="6">
    <location>
        <begin position="32"/>
        <end position="636"/>
    </location>
</feature>
<dbReference type="PROSITE" id="PS51257">
    <property type="entry name" value="PROKAR_LIPOPROTEIN"/>
    <property type="match status" value="1"/>
</dbReference>
<dbReference type="RefSeq" id="WP_239421312.1">
    <property type="nucleotide sequence ID" value="NZ_CP029347.1"/>
</dbReference>
<keyword evidence="10" id="KW-1185">Reference proteome</keyword>
<gene>
    <name evidence="9" type="ORF">HMF8227_02658</name>
</gene>
<dbReference type="Proteomes" id="UP000245728">
    <property type="component" value="Chromosome"/>
</dbReference>
<evidence type="ECO:0000256" key="3">
    <source>
        <dbReference type="ARBA" id="ARBA00012663"/>
    </source>
</evidence>
<dbReference type="Pfam" id="PF01915">
    <property type="entry name" value="Glyco_hydro_3_C"/>
    <property type="match status" value="1"/>
</dbReference>
<dbReference type="EMBL" id="CP029347">
    <property type="protein sequence ID" value="AWL13110.1"/>
    <property type="molecule type" value="Genomic_DNA"/>
</dbReference>
<dbReference type="InterPro" id="IPR001764">
    <property type="entry name" value="Glyco_hydro_3_N"/>
</dbReference>
<feature type="signal peptide" evidence="6">
    <location>
        <begin position="1"/>
        <end position="31"/>
    </location>
</feature>
<evidence type="ECO:0000256" key="4">
    <source>
        <dbReference type="ARBA" id="ARBA00022801"/>
    </source>
</evidence>
<evidence type="ECO:0000313" key="10">
    <source>
        <dbReference type="Proteomes" id="UP000245728"/>
    </source>
</evidence>
<dbReference type="InterPro" id="IPR017853">
    <property type="entry name" value="GH"/>
</dbReference>
<comment type="similarity">
    <text evidence="2">Belongs to the glycosyl hydrolase 3 family.</text>
</comment>
<feature type="domain" description="Glycoside hydrolase family 3 N-terminal" evidence="7">
    <location>
        <begin position="77"/>
        <end position="405"/>
    </location>
</feature>
<accession>A0A2S2E7A0</accession>
<dbReference type="GO" id="GO:0009254">
    <property type="term" value="P:peptidoglycan turnover"/>
    <property type="evidence" value="ECO:0007669"/>
    <property type="project" value="TreeGrafter"/>
</dbReference>
<dbReference type="Gene3D" id="3.40.50.1700">
    <property type="entry name" value="Glycoside hydrolase family 3 C-terminal domain"/>
    <property type="match status" value="1"/>
</dbReference>
<keyword evidence="5 9" id="KW-0326">Glycosidase</keyword>